<keyword evidence="1" id="KW-1133">Transmembrane helix</keyword>
<reference evidence="3" key="1">
    <citation type="submission" date="2023-03" db="EMBL/GenBank/DDBJ databases">
        <title>Aeromonas caviae strain AC1520.</title>
        <authorList>
            <person name="Xie T."/>
            <person name="Zhang Q."/>
            <person name="Deng J."/>
            <person name="Li X."/>
        </authorList>
    </citation>
    <scope>NUCLEOTIDE SEQUENCE</scope>
    <source>
        <strain evidence="3">AC1520</strain>
    </source>
</reference>
<feature type="transmembrane region" description="Helical" evidence="1">
    <location>
        <begin position="15"/>
        <end position="32"/>
    </location>
</feature>
<evidence type="ECO:0000313" key="3">
    <source>
        <dbReference type="EMBL" id="WFF96647.1"/>
    </source>
</evidence>
<dbReference type="InterPro" id="IPR038731">
    <property type="entry name" value="RgtA/B/C-like"/>
</dbReference>
<sequence>MKRCSSFEKVIERSFYFIIAFCAIWKIIPTINERGFWSDELFTAAVVRYHPILDSQFERKTVMQIKMNDSFLTVKAGEQHPPMYDLSLKGWASLFGDSELSLRGFNIFLIALTSITILVSCWRRKNYPLGTLISITTLVVLWHPVTQSYATQARSYTFFLMLSLLCLLAFNKIKEAGHNESMWRLTFYTLATISFLTHYYMAVFIGAVYIFIAYSDLKQRRYVLPLIPVPFVFSWIFLSYHSLLFTASGGVAWSQISYLQALQSMLHIMYGYFGVSSILVALSSVYFICKRKTSETQVSICIAVSICVLAFVCKKSGILHPRHFIFIIPWCVYLMLNLTLSLSKNRFFILAIASIIVFISPAAGTQASVYADEQYKEAAKFISEKYSGKDYKIYATWSPNEAYYRYYLENYASGHVSVDMLSSISDVDKTCSYINKNNVVLYAHHSHDDVINAFESCLSTFTRTNFDGVVVIAKP</sequence>
<feature type="transmembrane region" description="Helical" evidence="1">
    <location>
        <begin position="294"/>
        <end position="312"/>
    </location>
</feature>
<dbReference type="GO" id="GO:0016757">
    <property type="term" value="F:glycosyltransferase activity"/>
    <property type="evidence" value="ECO:0007669"/>
    <property type="project" value="UniProtKB-KW"/>
</dbReference>
<keyword evidence="3" id="KW-0328">Glycosyltransferase</keyword>
<evidence type="ECO:0000256" key="1">
    <source>
        <dbReference type="SAM" id="Phobius"/>
    </source>
</evidence>
<name>A0AAJ5Z807_AERCA</name>
<dbReference type="AlphaFoldDB" id="A0AAJ5Z807"/>
<feature type="transmembrane region" description="Helical" evidence="1">
    <location>
        <begin position="185"/>
        <end position="212"/>
    </location>
</feature>
<feature type="transmembrane region" description="Helical" evidence="1">
    <location>
        <begin position="348"/>
        <end position="371"/>
    </location>
</feature>
<dbReference type="RefSeq" id="WP_277856059.1">
    <property type="nucleotide sequence ID" value="NZ_CP120942.1"/>
</dbReference>
<keyword evidence="1" id="KW-0812">Transmembrane</keyword>
<feature type="transmembrane region" description="Helical" evidence="1">
    <location>
        <begin position="232"/>
        <end position="253"/>
    </location>
</feature>
<feature type="transmembrane region" description="Helical" evidence="1">
    <location>
        <begin position="129"/>
        <end position="150"/>
    </location>
</feature>
<dbReference type="EMBL" id="CP120942">
    <property type="protein sequence ID" value="WFF96647.1"/>
    <property type="molecule type" value="Genomic_DNA"/>
</dbReference>
<protein>
    <submittedName>
        <fullName evidence="3">Glycosyltransferase family 39 protein</fullName>
        <ecNumber evidence="3">2.4.-.-</ecNumber>
    </submittedName>
</protein>
<organism evidence="3 4">
    <name type="scientific">Aeromonas caviae</name>
    <name type="common">Aeromonas punctata</name>
    <dbReference type="NCBI Taxonomy" id="648"/>
    <lineage>
        <taxon>Bacteria</taxon>
        <taxon>Pseudomonadati</taxon>
        <taxon>Pseudomonadota</taxon>
        <taxon>Gammaproteobacteria</taxon>
        <taxon>Aeromonadales</taxon>
        <taxon>Aeromonadaceae</taxon>
        <taxon>Aeromonas</taxon>
    </lineage>
</organism>
<feature type="transmembrane region" description="Helical" evidence="1">
    <location>
        <begin position="265"/>
        <end position="288"/>
    </location>
</feature>
<feature type="transmembrane region" description="Helical" evidence="1">
    <location>
        <begin position="104"/>
        <end position="122"/>
    </location>
</feature>
<proteinExistence type="predicted"/>
<dbReference type="Proteomes" id="UP001218423">
    <property type="component" value="Chromosome"/>
</dbReference>
<feature type="domain" description="Glycosyltransferase RgtA/B/C/D-like" evidence="2">
    <location>
        <begin position="79"/>
        <end position="224"/>
    </location>
</feature>
<feature type="transmembrane region" description="Helical" evidence="1">
    <location>
        <begin position="324"/>
        <end position="342"/>
    </location>
</feature>
<keyword evidence="1" id="KW-0472">Membrane</keyword>
<accession>A0AAJ5Z807</accession>
<dbReference type="EC" id="2.4.-.-" evidence="3"/>
<evidence type="ECO:0000259" key="2">
    <source>
        <dbReference type="Pfam" id="PF13231"/>
    </source>
</evidence>
<keyword evidence="3" id="KW-0808">Transferase</keyword>
<dbReference type="Pfam" id="PF13231">
    <property type="entry name" value="PMT_2"/>
    <property type="match status" value="1"/>
</dbReference>
<gene>
    <name evidence="3" type="ORF">P5S46_13335</name>
</gene>
<evidence type="ECO:0000313" key="4">
    <source>
        <dbReference type="Proteomes" id="UP001218423"/>
    </source>
</evidence>